<sequence length="133" mass="15022">MPLWSPFEGLRRASDHLVVLLGRIEDALYPAPGTGEGSRRLTHLPRDPGSPPRAPIVLVEIDNMSSSACDEVFEAKLVAPSKQNLRRTSLELSCRRSKTFREERERDPSNSLRREGIFLQISNPFNRLMLPSL</sequence>
<dbReference type="EMBL" id="JAYMYQ010000008">
    <property type="protein sequence ID" value="KAK7316013.1"/>
    <property type="molecule type" value="Genomic_DNA"/>
</dbReference>
<gene>
    <name evidence="2" type="ORF">VNO77_34625</name>
</gene>
<name>A0AAN9KGQ3_CANGL</name>
<evidence type="ECO:0000256" key="1">
    <source>
        <dbReference type="SAM" id="MobiDB-lite"/>
    </source>
</evidence>
<dbReference type="AlphaFoldDB" id="A0AAN9KGQ3"/>
<evidence type="ECO:0000313" key="3">
    <source>
        <dbReference type="Proteomes" id="UP001367508"/>
    </source>
</evidence>
<comment type="caution">
    <text evidence="2">The sequence shown here is derived from an EMBL/GenBank/DDBJ whole genome shotgun (WGS) entry which is preliminary data.</text>
</comment>
<reference evidence="2 3" key="1">
    <citation type="submission" date="2024-01" db="EMBL/GenBank/DDBJ databases">
        <title>The genomes of 5 underutilized Papilionoideae crops provide insights into root nodulation and disease resistanc.</title>
        <authorList>
            <person name="Jiang F."/>
        </authorList>
    </citation>
    <scope>NUCLEOTIDE SEQUENCE [LARGE SCALE GENOMIC DNA]</scope>
    <source>
        <strain evidence="2">LVBAO_FW01</strain>
        <tissue evidence="2">Leaves</tissue>
    </source>
</reference>
<evidence type="ECO:0000313" key="2">
    <source>
        <dbReference type="EMBL" id="KAK7316013.1"/>
    </source>
</evidence>
<feature type="region of interest" description="Disordered" evidence="1">
    <location>
        <begin position="31"/>
        <end position="53"/>
    </location>
</feature>
<organism evidence="2 3">
    <name type="scientific">Canavalia gladiata</name>
    <name type="common">Sword bean</name>
    <name type="synonym">Dolichos gladiatus</name>
    <dbReference type="NCBI Taxonomy" id="3824"/>
    <lineage>
        <taxon>Eukaryota</taxon>
        <taxon>Viridiplantae</taxon>
        <taxon>Streptophyta</taxon>
        <taxon>Embryophyta</taxon>
        <taxon>Tracheophyta</taxon>
        <taxon>Spermatophyta</taxon>
        <taxon>Magnoliopsida</taxon>
        <taxon>eudicotyledons</taxon>
        <taxon>Gunneridae</taxon>
        <taxon>Pentapetalae</taxon>
        <taxon>rosids</taxon>
        <taxon>fabids</taxon>
        <taxon>Fabales</taxon>
        <taxon>Fabaceae</taxon>
        <taxon>Papilionoideae</taxon>
        <taxon>50 kb inversion clade</taxon>
        <taxon>NPAAA clade</taxon>
        <taxon>indigoferoid/millettioid clade</taxon>
        <taxon>Phaseoleae</taxon>
        <taxon>Canavalia</taxon>
    </lineage>
</organism>
<proteinExistence type="predicted"/>
<accession>A0AAN9KGQ3</accession>
<keyword evidence="3" id="KW-1185">Reference proteome</keyword>
<dbReference type="Proteomes" id="UP001367508">
    <property type="component" value="Unassembled WGS sequence"/>
</dbReference>
<protein>
    <submittedName>
        <fullName evidence="2">Uncharacterized protein</fullName>
    </submittedName>
</protein>